<evidence type="ECO:0000313" key="1">
    <source>
        <dbReference type="EMBL" id="KAG5446480.1"/>
    </source>
</evidence>
<keyword evidence="2" id="KW-1185">Reference proteome</keyword>
<protein>
    <submittedName>
        <fullName evidence="1">Uncharacterized protein</fullName>
    </submittedName>
</protein>
<accession>A0A419PI13</accession>
<name>A0A419PI13_CLOSI</name>
<comment type="caution">
    <text evidence="1">The sequence shown here is derived from an EMBL/GenBank/DDBJ whole genome shotgun (WGS) entry which is preliminary data.</text>
</comment>
<reference evidence="1 2" key="1">
    <citation type="journal article" date="2018" name="Biotechnol. Adv.">
        <title>Improved genomic resources and new bioinformatic workflow for the carcinogenic parasite Clonorchis sinensis: Biotechnological implications.</title>
        <authorList>
            <person name="Wang D."/>
            <person name="Korhonen P.K."/>
            <person name="Gasser R.B."/>
            <person name="Young N.D."/>
        </authorList>
    </citation>
    <scope>NUCLEOTIDE SEQUENCE [LARGE SCALE GENOMIC DNA]</scope>
    <source>
        <strain evidence="1">Cs-k2</strain>
    </source>
</reference>
<organism evidence="1 2">
    <name type="scientific">Clonorchis sinensis</name>
    <name type="common">Chinese liver fluke</name>
    <dbReference type="NCBI Taxonomy" id="79923"/>
    <lineage>
        <taxon>Eukaryota</taxon>
        <taxon>Metazoa</taxon>
        <taxon>Spiralia</taxon>
        <taxon>Lophotrochozoa</taxon>
        <taxon>Platyhelminthes</taxon>
        <taxon>Trematoda</taxon>
        <taxon>Digenea</taxon>
        <taxon>Opisthorchiida</taxon>
        <taxon>Opisthorchiata</taxon>
        <taxon>Opisthorchiidae</taxon>
        <taxon>Clonorchis</taxon>
    </lineage>
</organism>
<sequence length="238" mass="27412">MNENDLEKWTNHVANIAAKNVVAGCRCIDHWLTESFLAHAQSSEHYFFEARIEPMQCTGLIPNPVVISVPLNRSAGHIPTRRTTCKQLQIEFGQIQQYNCTRFVHNISQRESRGLYPADELQEGRNQSWAVEEFSAALLTIEQGNKNLIRISFIKLNIRLLLERGFLNFSGYSLTGTQMQANATKRLHKFHKRSHFSRDTKRTYEKTNYSHASSVVSTVTHLPPLKVVRMPPLFIYLR</sequence>
<reference evidence="1 2" key="2">
    <citation type="journal article" date="2021" name="Genomics">
        <title>High-quality reference genome for Clonorchis sinensis.</title>
        <authorList>
            <person name="Young N.D."/>
            <person name="Stroehlein A.J."/>
            <person name="Kinkar L."/>
            <person name="Wang T."/>
            <person name="Sohn W.M."/>
            <person name="Chang B.C.H."/>
            <person name="Kaur P."/>
            <person name="Weisz D."/>
            <person name="Dudchenko O."/>
            <person name="Aiden E.L."/>
            <person name="Korhonen P.K."/>
            <person name="Gasser R.B."/>
        </authorList>
    </citation>
    <scope>NUCLEOTIDE SEQUENCE [LARGE SCALE GENOMIC DNA]</scope>
    <source>
        <strain evidence="1">Cs-k2</strain>
    </source>
</reference>
<dbReference type="AlphaFoldDB" id="A0A419PI13"/>
<dbReference type="InParanoid" id="A0A419PI13"/>
<evidence type="ECO:0000313" key="2">
    <source>
        <dbReference type="Proteomes" id="UP000286415"/>
    </source>
</evidence>
<proteinExistence type="predicted"/>
<dbReference type="Proteomes" id="UP000286415">
    <property type="component" value="Unassembled WGS sequence"/>
</dbReference>
<gene>
    <name evidence="1" type="ORF">CSKR_112209</name>
</gene>
<dbReference type="EMBL" id="NIRI02000056">
    <property type="protein sequence ID" value="KAG5446480.1"/>
    <property type="molecule type" value="Genomic_DNA"/>
</dbReference>